<accession>C6PSL0</accession>
<dbReference type="EMBL" id="ACVI01000023">
    <property type="protein sequence ID" value="EET87784.1"/>
    <property type="molecule type" value="Genomic_DNA"/>
</dbReference>
<dbReference type="AlphaFoldDB" id="C6PSL0"/>
<dbReference type="Proteomes" id="UP000004198">
    <property type="component" value="Unassembled WGS sequence"/>
</dbReference>
<keyword evidence="2" id="KW-1185">Reference proteome</keyword>
<organism evidence="1 2">
    <name type="scientific">Clostridium carboxidivorans P7</name>
    <dbReference type="NCBI Taxonomy" id="536227"/>
    <lineage>
        <taxon>Bacteria</taxon>
        <taxon>Bacillati</taxon>
        <taxon>Bacillota</taxon>
        <taxon>Clostridia</taxon>
        <taxon>Eubacteriales</taxon>
        <taxon>Clostridiaceae</taxon>
        <taxon>Clostridium</taxon>
    </lineage>
</organism>
<evidence type="ECO:0000313" key="2">
    <source>
        <dbReference type="Proteomes" id="UP000004198"/>
    </source>
</evidence>
<dbReference type="RefSeq" id="WP_007060662.1">
    <property type="nucleotide sequence ID" value="NZ_ACVI01000023.1"/>
</dbReference>
<evidence type="ECO:0000313" key="1">
    <source>
        <dbReference type="EMBL" id="EET87784.1"/>
    </source>
</evidence>
<protein>
    <submittedName>
        <fullName evidence="1">Uncharacterized protein</fullName>
    </submittedName>
</protein>
<comment type="caution">
    <text evidence="1">The sequence shown here is derived from an EMBL/GenBank/DDBJ whole genome shotgun (WGS) entry which is preliminary data.</text>
</comment>
<proteinExistence type="predicted"/>
<sequence length="87" mass="9930">MLFSFVFSKKSFMQSEMGIPSANIIAILARVFSLGVVSDITISVKKTENENIIVKGNLLRLKYRPDKMFLTYSINFIISSPCYHNFD</sequence>
<name>C6PSL0_9CLOT</name>
<reference evidence="1 2" key="1">
    <citation type="submission" date="2009-06" db="EMBL/GenBank/DDBJ databases">
        <title>The draft genome of Clostridium carboxidivorans P7.</title>
        <authorList>
            <consortium name="US DOE Joint Genome Institute (JGI-PGF)"/>
            <person name="Lucas S."/>
            <person name="Copeland A."/>
            <person name="Lapidus A."/>
            <person name="Glavina del Rio T."/>
            <person name="Tice H."/>
            <person name="Bruce D."/>
            <person name="Goodwin L."/>
            <person name="Pitluck S."/>
            <person name="Larimer F."/>
            <person name="Land M.L."/>
            <person name="Hauser L."/>
            <person name="Hemme C.L."/>
        </authorList>
    </citation>
    <scope>NUCLEOTIDE SEQUENCE [LARGE SCALE GENOMIC DNA]</scope>
    <source>
        <strain evidence="1 2">P7</strain>
    </source>
</reference>
<gene>
    <name evidence="1" type="ORF">CcarbDRAFT_1777</name>
</gene>